<dbReference type="Pfam" id="PF24882">
    <property type="entry name" value="WHD_ORC2"/>
    <property type="match status" value="1"/>
</dbReference>
<protein>
    <recommendedName>
        <fullName evidence="3 6">Origin recognition complex subunit 2</fullName>
    </recommendedName>
</protein>
<sequence length="585" mass="66144">MTKEGEVKSDDCEDYVKVKVICGEDVEKHLFIKGSKAEKVYAGSSTKRRTGFSTASDHFEPLDEFGENKNRAPLTPKALFAEDSLNKSRDKADEVRRGRRKSVAPAGGLQPIPEAKEITLSKKRAASDNGCDTPERKRRRNNSVEEEPPKTPSNRTMRNVDMKTPESAKQTPGSKRRVLDTPRLLRTNVKKCIGEMLCESDSDAISEESESESEEEVFNDVRDSVETPPKKEEAKIKIKKQTKSFSAEDYFDAHVSSKVITSNHSLRKLEKPRLDQDTINDALQKMPKKHEKECKIIFKNLESKFRRWQCLLLEGFSLLLYGLGSKASLLNSFRKLVSSDEDDAIVINGFFPTLTLRDIFSAIIRDTLDYAVVPGDENECCNIILRHFNHSDSHHLYLLINNIDGQALQSSKAQNAIARISMAKKLHLVASIDHINAPLLLDQCLLAKLNLVWQDSTTMLPYYEETAFENSVMVQQSGKMVLSSLHSVFQSLTTNAKKILNILMENQLNAQEANYPGMSFRDLYQEAREQFVVSSNLALRAQLTEFLDHKLVKMKKGFDGSEMLHLPLPPAILKEFKSTHNFDSL</sequence>
<comment type="caution">
    <text evidence="10">The sequence shown here is derived from an EMBL/GenBank/DDBJ whole genome shotgun (WGS) entry which is preliminary data.</text>
</comment>
<dbReference type="OrthoDB" id="20198at2759"/>
<evidence type="ECO:0000256" key="6">
    <source>
        <dbReference type="RuleBase" id="RU368084"/>
    </source>
</evidence>
<keyword evidence="4 6" id="KW-0235">DNA replication</keyword>
<dbReference type="PANTHER" id="PTHR14052">
    <property type="entry name" value="ORIGIN RECOGNITION COMPLEX SUBUNIT 2"/>
    <property type="match status" value="1"/>
</dbReference>
<keyword evidence="5 6" id="KW-0539">Nucleus</keyword>
<gene>
    <name evidence="10" type="ORF">CLODIP_2_CD01159</name>
</gene>
<dbReference type="Pfam" id="PF04084">
    <property type="entry name" value="RecA-like_ORC2"/>
    <property type="match status" value="1"/>
</dbReference>
<evidence type="ECO:0000313" key="11">
    <source>
        <dbReference type="Proteomes" id="UP000494165"/>
    </source>
</evidence>
<evidence type="ECO:0000259" key="8">
    <source>
        <dbReference type="Pfam" id="PF04084"/>
    </source>
</evidence>
<feature type="compositionally biased region" description="Basic and acidic residues" evidence="7">
    <location>
        <begin position="219"/>
        <end position="230"/>
    </location>
</feature>
<accession>A0A8S1CGL7</accession>
<keyword evidence="11" id="KW-1185">Reference proteome</keyword>
<dbReference type="InterPro" id="IPR007220">
    <property type="entry name" value="ORC2"/>
</dbReference>
<feature type="region of interest" description="Disordered" evidence="7">
    <location>
        <begin position="202"/>
        <end position="230"/>
    </location>
</feature>
<dbReference type="Proteomes" id="UP000494165">
    <property type="component" value="Unassembled WGS sequence"/>
</dbReference>
<comment type="similarity">
    <text evidence="2 6">Belongs to the ORC2 family.</text>
</comment>
<proteinExistence type="inferred from homology"/>
<evidence type="ECO:0000256" key="3">
    <source>
        <dbReference type="ARBA" id="ARBA00019080"/>
    </source>
</evidence>
<feature type="domain" description="Origin recognition complex subunit 2 RecA-like" evidence="8">
    <location>
        <begin position="297"/>
        <end position="455"/>
    </location>
</feature>
<feature type="domain" description="Origin recognition complex subunit 2 winged-helix" evidence="9">
    <location>
        <begin position="512"/>
        <end position="569"/>
    </location>
</feature>
<comment type="subcellular location">
    <subcellularLocation>
        <location evidence="1 6">Nucleus</location>
    </subcellularLocation>
</comment>
<organism evidence="10 11">
    <name type="scientific">Cloeon dipterum</name>
    <dbReference type="NCBI Taxonomy" id="197152"/>
    <lineage>
        <taxon>Eukaryota</taxon>
        <taxon>Metazoa</taxon>
        <taxon>Ecdysozoa</taxon>
        <taxon>Arthropoda</taxon>
        <taxon>Hexapoda</taxon>
        <taxon>Insecta</taxon>
        <taxon>Pterygota</taxon>
        <taxon>Palaeoptera</taxon>
        <taxon>Ephemeroptera</taxon>
        <taxon>Pisciforma</taxon>
        <taxon>Baetidae</taxon>
        <taxon>Cloeon</taxon>
    </lineage>
</organism>
<dbReference type="GO" id="GO:0003688">
    <property type="term" value="F:DNA replication origin binding"/>
    <property type="evidence" value="ECO:0007669"/>
    <property type="project" value="UniProtKB-UniRule"/>
</dbReference>
<evidence type="ECO:0000256" key="7">
    <source>
        <dbReference type="SAM" id="MobiDB-lite"/>
    </source>
</evidence>
<evidence type="ECO:0000256" key="4">
    <source>
        <dbReference type="ARBA" id="ARBA00022705"/>
    </source>
</evidence>
<evidence type="ECO:0000256" key="2">
    <source>
        <dbReference type="ARBA" id="ARBA00007421"/>
    </source>
</evidence>
<evidence type="ECO:0000256" key="1">
    <source>
        <dbReference type="ARBA" id="ARBA00004123"/>
    </source>
</evidence>
<comment type="function">
    <text evidence="6">Component of the origin recognition complex (ORC) that binds origins of replication. DNA-binding is ATP-dependent. ORC is required to assemble the pre-replication complex necessary to initiate DNA replication.</text>
</comment>
<feature type="region of interest" description="Disordered" evidence="7">
    <location>
        <begin position="42"/>
        <end position="182"/>
    </location>
</feature>
<evidence type="ECO:0000256" key="5">
    <source>
        <dbReference type="ARBA" id="ARBA00023242"/>
    </source>
</evidence>
<feature type="compositionally biased region" description="Basic and acidic residues" evidence="7">
    <location>
        <begin position="57"/>
        <end position="70"/>
    </location>
</feature>
<evidence type="ECO:0000259" key="9">
    <source>
        <dbReference type="Pfam" id="PF24882"/>
    </source>
</evidence>
<feature type="compositionally biased region" description="Acidic residues" evidence="7">
    <location>
        <begin position="202"/>
        <end position="218"/>
    </location>
</feature>
<dbReference type="InterPro" id="IPR056773">
    <property type="entry name" value="WHD_ORC2"/>
</dbReference>
<dbReference type="EMBL" id="CADEPI010000031">
    <property type="protein sequence ID" value="CAB3367526.1"/>
    <property type="molecule type" value="Genomic_DNA"/>
</dbReference>
<name>A0A8S1CGL7_9INSE</name>
<comment type="subunit">
    <text evidence="6">Component of the origin recognition complex (ORC).</text>
</comment>
<dbReference type="AlphaFoldDB" id="A0A8S1CGL7"/>
<dbReference type="InterPro" id="IPR056772">
    <property type="entry name" value="RecA-like_ORC2"/>
</dbReference>
<dbReference type="GO" id="GO:0005664">
    <property type="term" value="C:nuclear origin of replication recognition complex"/>
    <property type="evidence" value="ECO:0007669"/>
    <property type="project" value="UniProtKB-UniRule"/>
</dbReference>
<evidence type="ECO:0000313" key="10">
    <source>
        <dbReference type="EMBL" id="CAB3367526.1"/>
    </source>
</evidence>
<dbReference type="GO" id="GO:0006260">
    <property type="term" value="P:DNA replication"/>
    <property type="evidence" value="ECO:0007669"/>
    <property type="project" value="UniProtKB-UniRule"/>
</dbReference>
<feature type="compositionally biased region" description="Basic and acidic residues" evidence="7">
    <location>
        <begin position="84"/>
        <end position="96"/>
    </location>
</feature>
<reference evidence="10 11" key="1">
    <citation type="submission" date="2020-04" db="EMBL/GenBank/DDBJ databases">
        <authorList>
            <person name="Alioto T."/>
            <person name="Alioto T."/>
            <person name="Gomez Garrido J."/>
        </authorList>
    </citation>
    <scope>NUCLEOTIDE SEQUENCE [LARGE SCALE GENOMIC DNA]</scope>
</reference>
<dbReference type="PANTHER" id="PTHR14052:SF0">
    <property type="entry name" value="ORIGIN RECOGNITION COMPLEX SUBUNIT 2"/>
    <property type="match status" value="1"/>
</dbReference>